<dbReference type="EMBL" id="HACA01015380">
    <property type="protein sequence ID" value="CDW32741.1"/>
    <property type="molecule type" value="Transcribed_RNA"/>
</dbReference>
<proteinExistence type="predicted"/>
<accession>A0A0K2U4V4</accession>
<feature type="non-terminal residue" evidence="1">
    <location>
        <position position="1"/>
    </location>
</feature>
<organism evidence="1">
    <name type="scientific">Lepeophtheirus salmonis</name>
    <name type="common">Salmon louse</name>
    <name type="synonym">Caligus salmonis</name>
    <dbReference type="NCBI Taxonomy" id="72036"/>
    <lineage>
        <taxon>Eukaryota</taxon>
        <taxon>Metazoa</taxon>
        <taxon>Ecdysozoa</taxon>
        <taxon>Arthropoda</taxon>
        <taxon>Crustacea</taxon>
        <taxon>Multicrustacea</taxon>
        <taxon>Hexanauplia</taxon>
        <taxon>Copepoda</taxon>
        <taxon>Siphonostomatoida</taxon>
        <taxon>Caligidae</taxon>
        <taxon>Lepeophtheirus</taxon>
    </lineage>
</organism>
<evidence type="ECO:0000313" key="1">
    <source>
        <dbReference type="EMBL" id="CDW32741.1"/>
    </source>
</evidence>
<name>A0A0K2U4V4_LEPSM</name>
<protein>
    <submittedName>
        <fullName evidence="1">Uncharacterized protein</fullName>
    </submittedName>
</protein>
<reference evidence="1" key="1">
    <citation type="submission" date="2014-05" db="EMBL/GenBank/DDBJ databases">
        <authorList>
            <person name="Chronopoulou M."/>
        </authorList>
    </citation>
    <scope>NUCLEOTIDE SEQUENCE</scope>
    <source>
        <tissue evidence="1">Whole organism</tissue>
    </source>
</reference>
<dbReference type="AlphaFoldDB" id="A0A0K2U4V4"/>
<sequence length="69" mass="7355">TIINLKMDLDQCTVGGSGRILVIPKTGQSLSLEILSNLASKSNLKLRLYFSGILKGPKKVGERASLVGL</sequence>